<evidence type="ECO:0000256" key="9">
    <source>
        <dbReference type="SAM" id="MobiDB-lite"/>
    </source>
</evidence>
<dbReference type="AlphaFoldDB" id="A0A7J6RB76"/>
<evidence type="ECO:0000256" key="7">
    <source>
        <dbReference type="PIRSR" id="PIRSR606689-2"/>
    </source>
</evidence>
<dbReference type="Pfam" id="PF00025">
    <property type="entry name" value="Arf"/>
    <property type="match status" value="1"/>
</dbReference>
<evidence type="ECO:0000256" key="1">
    <source>
        <dbReference type="ARBA" id="ARBA00010290"/>
    </source>
</evidence>
<dbReference type="Pfam" id="PF12796">
    <property type="entry name" value="Ank_2"/>
    <property type="match status" value="2"/>
</dbReference>
<name>A0A7J6RB76_PEROL</name>
<dbReference type="PROSITE" id="PS50297">
    <property type="entry name" value="ANK_REP_REGION"/>
    <property type="match status" value="4"/>
</dbReference>
<dbReference type="Pfam" id="PF00023">
    <property type="entry name" value="Ank"/>
    <property type="match status" value="1"/>
</dbReference>
<dbReference type="SMART" id="SM00175">
    <property type="entry name" value="RAB"/>
    <property type="match status" value="1"/>
</dbReference>
<keyword evidence="4 8" id="KW-0040">ANK repeat</keyword>
<evidence type="ECO:0000256" key="4">
    <source>
        <dbReference type="ARBA" id="ARBA00023043"/>
    </source>
</evidence>
<dbReference type="GO" id="GO:0003924">
    <property type="term" value="F:GTPase activity"/>
    <property type="evidence" value="ECO:0007669"/>
    <property type="project" value="InterPro"/>
</dbReference>
<keyword evidence="7" id="KW-0479">Metal-binding</keyword>
<dbReference type="PROSITE" id="PS50088">
    <property type="entry name" value="ANK_REPEAT"/>
    <property type="match status" value="5"/>
</dbReference>
<dbReference type="Proteomes" id="UP000574390">
    <property type="component" value="Unassembled WGS sequence"/>
</dbReference>
<keyword evidence="5 6" id="KW-0342">GTP-binding</keyword>
<dbReference type="InterPro" id="IPR002110">
    <property type="entry name" value="Ankyrin_rpt"/>
</dbReference>
<evidence type="ECO:0000256" key="2">
    <source>
        <dbReference type="ARBA" id="ARBA00022737"/>
    </source>
</evidence>
<dbReference type="InterPro" id="IPR006689">
    <property type="entry name" value="Small_GTPase_ARF/SAR"/>
</dbReference>
<dbReference type="Gene3D" id="1.25.40.20">
    <property type="entry name" value="Ankyrin repeat-containing domain"/>
    <property type="match status" value="4"/>
</dbReference>
<dbReference type="InterPro" id="IPR036770">
    <property type="entry name" value="Ankyrin_rpt-contain_sf"/>
</dbReference>
<evidence type="ECO:0000313" key="11">
    <source>
        <dbReference type="Proteomes" id="UP000574390"/>
    </source>
</evidence>
<dbReference type="PROSITE" id="PS51422">
    <property type="entry name" value="SAR1"/>
    <property type="match status" value="1"/>
</dbReference>
<feature type="binding site" evidence="6">
    <location>
        <begin position="571"/>
        <end position="574"/>
    </location>
    <ligand>
        <name>GTP</name>
        <dbReference type="ChEBI" id="CHEBI:37565"/>
    </ligand>
</feature>
<organism evidence="10 11">
    <name type="scientific">Perkinsus olseni</name>
    <name type="common">Perkinsus atlanticus</name>
    <dbReference type="NCBI Taxonomy" id="32597"/>
    <lineage>
        <taxon>Eukaryota</taxon>
        <taxon>Sar</taxon>
        <taxon>Alveolata</taxon>
        <taxon>Perkinsozoa</taxon>
        <taxon>Perkinsea</taxon>
        <taxon>Perkinsida</taxon>
        <taxon>Perkinsidae</taxon>
        <taxon>Perkinsus</taxon>
    </lineage>
</organism>
<dbReference type="NCBIfam" id="TIGR00231">
    <property type="entry name" value="small_GTP"/>
    <property type="match status" value="1"/>
</dbReference>
<dbReference type="EMBL" id="JABANM010023447">
    <property type="protein sequence ID" value="KAF4717855.1"/>
    <property type="molecule type" value="Genomic_DNA"/>
</dbReference>
<feature type="binding site" evidence="6">
    <location>
        <position position="512"/>
    </location>
    <ligand>
        <name>GTP</name>
        <dbReference type="ChEBI" id="CHEBI:37565"/>
    </ligand>
</feature>
<dbReference type="GO" id="GO:0005525">
    <property type="term" value="F:GTP binding"/>
    <property type="evidence" value="ECO:0007669"/>
    <property type="project" value="UniProtKB-KW"/>
</dbReference>
<dbReference type="InterPro" id="IPR027417">
    <property type="entry name" value="P-loop_NTPase"/>
</dbReference>
<accession>A0A7J6RB76</accession>
<dbReference type="InterPro" id="IPR005225">
    <property type="entry name" value="Small_GTP-bd"/>
</dbReference>
<dbReference type="SUPFAM" id="SSF52540">
    <property type="entry name" value="P-loop containing nucleoside triphosphate hydrolases"/>
    <property type="match status" value="1"/>
</dbReference>
<dbReference type="PANTHER" id="PTHR23206">
    <property type="entry name" value="MASK PROTEIN"/>
    <property type="match status" value="1"/>
</dbReference>
<keyword evidence="7" id="KW-0460">Magnesium</keyword>
<evidence type="ECO:0000256" key="8">
    <source>
        <dbReference type="PROSITE-ProRule" id="PRU00023"/>
    </source>
</evidence>
<keyword evidence="3 6" id="KW-0547">Nucleotide-binding</keyword>
<dbReference type="PROSITE" id="PS51419">
    <property type="entry name" value="RAB"/>
    <property type="match status" value="1"/>
</dbReference>
<evidence type="ECO:0000256" key="3">
    <source>
        <dbReference type="ARBA" id="ARBA00022741"/>
    </source>
</evidence>
<evidence type="ECO:0000256" key="5">
    <source>
        <dbReference type="ARBA" id="ARBA00023134"/>
    </source>
</evidence>
<reference evidence="10 11" key="1">
    <citation type="submission" date="2020-04" db="EMBL/GenBank/DDBJ databases">
        <title>Perkinsus olseni comparative genomics.</title>
        <authorList>
            <person name="Bogema D.R."/>
        </authorList>
    </citation>
    <scope>NUCLEOTIDE SEQUENCE [LARGE SCALE GENOMIC DNA]</scope>
    <source>
        <strain evidence="10">ATCC PRA-205</strain>
    </source>
</reference>
<dbReference type="InterPro" id="IPR051631">
    <property type="entry name" value="Ankyrin-KH/SAM_domain"/>
</dbReference>
<feature type="repeat" description="ANK" evidence="8">
    <location>
        <begin position="324"/>
        <end position="356"/>
    </location>
</feature>
<feature type="repeat" description="ANK" evidence="8">
    <location>
        <begin position="190"/>
        <end position="222"/>
    </location>
</feature>
<evidence type="ECO:0000313" key="10">
    <source>
        <dbReference type="EMBL" id="KAF4717855.1"/>
    </source>
</evidence>
<feature type="binding site" evidence="6">
    <location>
        <begin position="465"/>
        <end position="472"/>
    </location>
    <ligand>
        <name>GTP</name>
        <dbReference type="ChEBI" id="CHEBI:37565"/>
    </ligand>
</feature>
<feature type="binding site" evidence="7">
    <location>
        <position position="490"/>
    </location>
    <ligand>
        <name>Mg(2+)</name>
        <dbReference type="ChEBI" id="CHEBI:18420"/>
    </ligand>
</feature>
<dbReference type="GO" id="GO:0046872">
    <property type="term" value="F:metal ion binding"/>
    <property type="evidence" value="ECO:0007669"/>
    <property type="project" value="UniProtKB-KW"/>
</dbReference>
<dbReference type="GO" id="GO:0045087">
    <property type="term" value="P:innate immune response"/>
    <property type="evidence" value="ECO:0007669"/>
    <property type="project" value="TreeGrafter"/>
</dbReference>
<dbReference type="FunFam" id="3.40.50.300:FF:001166">
    <property type="entry name" value="ADP-ribosylation factor D"/>
    <property type="match status" value="1"/>
</dbReference>
<dbReference type="Pfam" id="PF13637">
    <property type="entry name" value="Ank_4"/>
    <property type="match status" value="1"/>
</dbReference>
<dbReference type="SMART" id="SM00248">
    <property type="entry name" value="ANK"/>
    <property type="match status" value="9"/>
</dbReference>
<proteinExistence type="inferred from homology"/>
<feature type="repeat" description="ANK" evidence="8">
    <location>
        <begin position="258"/>
        <end position="290"/>
    </location>
</feature>
<gene>
    <name evidence="10" type="ORF">FOZ62_028370</name>
</gene>
<comment type="similarity">
    <text evidence="1">Belongs to the small GTPase superfamily. Arf family.</text>
</comment>
<dbReference type="PROSITE" id="PS51417">
    <property type="entry name" value="ARF"/>
    <property type="match status" value="1"/>
</dbReference>
<dbReference type="SUPFAM" id="SSF48403">
    <property type="entry name" value="Ankyrin repeat"/>
    <property type="match status" value="1"/>
</dbReference>
<dbReference type="GO" id="GO:0005737">
    <property type="term" value="C:cytoplasm"/>
    <property type="evidence" value="ECO:0007669"/>
    <property type="project" value="TreeGrafter"/>
</dbReference>
<feature type="binding site" evidence="7">
    <location>
        <position position="472"/>
    </location>
    <ligand>
        <name>Mg(2+)</name>
        <dbReference type="ChEBI" id="CHEBI:18420"/>
    </ligand>
</feature>
<dbReference type="PANTHER" id="PTHR23206:SF7">
    <property type="entry name" value="PROTEIN KINASE DOMAIN-CONTAINING PROTEIN"/>
    <property type="match status" value="1"/>
</dbReference>
<evidence type="ECO:0000256" key="6">
    <source>
        <dbReference type="PIRSR" id="PIRSR606689-1"/>
    </source>
</evidence>
<dbReference type="SMART" id="SM00177">
    <property type="entry name" value="ARF"/>
    <property type="match status" value="1"/>
</dbReference>
<comment type="caution">
    <text evidence="10">The sequence shown here is derived from an EMBL/GenBank/DDBJ whole genome shotgun (WGS) entry which is preliminary data.</text>
</comment>
<keyword evidence="2" id="KW-0677">Repeat</keyword>
<dbReference type="SMART" id="SM00178">
    <property type="entry name" value="SAR"/>
    <property type="match status" value="1"/>
</dbReference>
<dbReference type="Gene3D" id="3.40.50.300">
    <property type="entry name" value="P-loop containing nucleotide triphosphate hydrolases"/>
    <property type="match status" value="1"/>
</dbReference>
<feature type="non-terminal residue" evidence="10">
    <location>
        <position position="1"/>
    </location>
</feature>
<feature type="region of interest" description="Disordered" evidence="9">
    <location>
        <begin position="1"/>
        <end position="32"/>
    </location>
</feature>
<feature type="repeat" description="ANK" evidence="8">
    <location>
        <begin position="357"/>
        <end position="389"/>
    </location>
</feature>
<sequence>MTKPISPPKGQAPEGNGDKAQEEVYEEDSGDCKEFVPPPSVTGSHQMRIPLIGAAVEGKLDVVERLLTNQQAKVDEKDFDRRTALMHAAARGRLDVVGVKGSQGVLKSLHATVEVLVRHGAKITAKDQLGETAIMKASRGGHVECIRLLLDTQLKRQRAASTGLTLAEMEEIHNFTLSEKRRILDVKDEEGQTALIKAAEAGRLESVRALVEMRASVDVQDDEGWNALMWASLGGHLPVVQWLVEEQLQDVNFASEKTSESPLIKAAVNGHVEICEYLLSKGAKINHHDYNYQNSLMWAAASGHLEVVEFLVDRGAQVNHQTRTGKTALMHASLYGHVDVCKFLLDRGAKVELEDEDGCTALFFAVGADEPELCELLISHGCSVEGRNQEGETPDMFAERVNSEKCVEGAPEEAGMLTVSQPAAKSSWLGSSTPFESSTLMGRIRRLLENIFGFRRMKMRFVVVGLDNSGKTTLLNQLKPTKASLETVPTVGFSVEEFTNHGIKFCAFDMSGQGKYRNLWENYYPDCEGIIFVIDSTDQLRLAVVKNELQTMLQSAELAAKPYVPVIFFANKMDLPDAVSLDEVAAAIGVASLSSTRRPHNIVRCCATTGEGVEEGIMWLADIVKQNRAESSK</sequence>
<feature type="repeat" description="ANK" evidence="8">
    <location>
        <begin position="291"/>
        <end position="323"/>
    </location>
</feature>
<protein>
    <recommendedName>
        <fullName evidence="12">ADP-ribosylation factor-like protein 6</fullName>
    </recommendedName>
</protein>
<dbReference type="PRINTS" id="PR00328">
    <property type="entry name" value="SAR1GTPBP"/>
</dbReference>
<evidence type="ECO:0008006" key="12">
    <source>
        <dbReference type="Google" id="ProtNLM"/>
    </source>
</evidence>